<protein>
    <submittedName>
        <fullName evidence="1">Uncharacterized protein</fullName>
    </submittedName>
</protein>
<comment type="caution">
    <text evidence="1">The sequence shown here is derived from an EMBL/GenBank/DDBJ whole genome shotgun (WGS) entry which is preliminary data.</text>
</comment>
<evidence type="ECO:0000313" key="1">
    <source>
        <dbReference type="EMBL" id="OZG49852.1"/>
    </source>
</evidence>
<sequence>MTAYTLVVDSNESLPLPISVQEYQKRTEHVVSELADINPDWSAQAAERLADFDDYGGTVHDFDGAMLHVYELWSLEHTGFPASFGSGWYSPDGMLNVCMEDIDLESAIDYAHMLNRTIIRIWYCTEGQIPGRFQLFTL</sequence>
<proteinExistence type="predicted"/>
<evidence type="ECO:0000313" key="2">
    <source>
        <dbReference type="Proteomes" id="UP000216004"/>
    </source>
</evidence>
<dbReference type="EMBL" id="MWWS01000004">
    <property type="protein sequence ID" value="OZG49852.1"/>
    <property type="molecule type" value="Genomic_DNA"/>
</dbReference>
<organism evidence="1 2">
    <name type="scientific">Bombiscardovia coagulans</name>
    <dbReference type="NCBI Taxonomy" id="686666"/>
    <lineage>
        <taxon>Bacteria</taxon>
        <taxon>Bacillati</taxon>
        <taxon>Actinomycetota</taxon>
        <taxon>Actinomycetes</taxon>
        <taxon>Bifidobacteriales</taxon>
        <taxon>Bifidobacteriaceae</taxon>
        <taxon>Bombiscardovia</taxon>
    </lineage>
</organism>
<reference evidence="1 2" key="1">
    <citation type="journal article" date="2017" name="BMC Genomics">
        <title>Comparative genomic and phylogenomic analyses of the Bifidobacteriaceae family.</title>
        <authorList>
            <person name="Lugli G.A."/>
            <person name="Milani C."/>
            <person name="Turroni F."/>
            <person name="Duranti S."/>
            <person name="Mancabelli L."/>
            <person name="Mangifesta M."/>
            <person name="Ferrario C."/>
            <person name="Modesto M."/>
            <person name="Mattarelli P."/>
            <person name="Jiri K."/>
            <person name="van Sinderen D."/>
            <person name="Ventura M."/>
        </authorList>
    </citation>
    <scope>NUCLEOTIDE SEQUENCE [LARGE SCALE GENOMIC DNA]</scope>
    <source>
        <strain evidence="1 2">DSM 22924</strain>
    </source>
</reference>
<dbReference type="Proteomes" id="UP000216004">
    <property type="component" value="Unassembled WGS sequence"/>
</dbReference>
<accession>A0A261ESL6</accession>
<gene>
    <name evidence="1" type="ORF">BOCO_0369</name>
</gene>
<dbReference type="RefSeq" id="WP_094722417.1">
    <property type="nucleotide sequence ID" value="NZ_MWWS01000004.1"/>
</dbReference>
<dbReference type="AlphaFoldDB" id="A0A261ESL6"/>
<name>A0A261ESL6_9BIFI</name>
<keyword evidence="2" id="KW-1185">Reference proteome</keyword>